<gene>
    <name evidence="4" type="ORF">HG535_0C00920</name>
</gene>
<dbReference type="PANTHER" id="PTHR23221:SF7">
    <property type="entry name" value="PHOSPHATIDYLINOSITOL-GLYCAN-SPECIFIC PHOSPHOLIPASE D"/>
    <property type="match status" value="1"/>
</dbReference>
<dbReference type="InterPro" id="IPR029002">
    <property type="entry name" value="PLPC/GPLD1"/>
</dbReference>
<dbReference type="Gene3D" id="2.130.10.130">
    <property type="entry name" value="Integrin alpha, N-terminal"/>
    <property type="match status" value="1"/>
</dbReference>
<dbReference type="InterPro" id="IPR028994">
    <property type="entry name" value="Integrin_alpha_N"/>
</dbReference>
<dbReference type="OrthoDB" id="5317514at2759"/>
<organism evidence="4 5">
    <name type="scientific">Zygotorulaspora mrakii</name>
    <name type="common">Zygosaccharomyces mrakii</name>
    <dbReference type="NCBI Taxonomy" id="42260"/>
    <lineage>
        <taxon>Eukaryota</taxon>
        <taxon>Fungi</taxon>
        <taxon>Dikarya</taxon>
        <taxon>Ascomycota</taxon>
        <taxon>Saccharomycotina</taxon>
        <taxon>Saccharomycetes</taxon>
        <taxon>Saccharomycetales</taxon>
        <taxon>Saccharomycetaceae</taxon>
        <taxon>Zygotorulaspora</taxon>
    </lineage>
</organism>
<sequence>MLLFKLALQLVSLWLLYPAEIQGAGVTMHLTVLARVVPEDWQAYFPWLKAGSFFPDSLYSCKPSKKLSQFAEATHWPPFLIDSINYWHEKYGQNSVTRSSQGSLRLQAFLLGTFTHQVVDSSWHSLVRGYRSHGLLRVLSETEFGGEIDDAHQFIDVMGEFIGLSNVLRDGQNSQWMYYTNANWSLPEREDIMELLYRNGLTDHDITFAELDICVKRGLSGSISEIYTFSKRRNQVLSVAYGISPRARDFMQECWLGGEFDLIAVLAKCLPVVEKMFEQSIGSKNMLKQLKVCGNLPPISSLGAIPDGLVRINRSSNPVFLTPVASLSAFGSSITTGRFKDDGQTYVAVGAPMEDSTGSIYLLPLHKIKSKDSHSNVMEPFTLMRGQRMNKFTYNGVDYLVVSEPGSNTFYFYHNDFLLLEIRDGSTADALQLQVSSIQDVDGDGIPDILLSGESYGINETGSVTIIFGANIAEYLENYHETARIDLSSLSTIRWQGGPLSLPYQHFGASVTSSHNYTEKGFLYVTCQNVGAVFVYSLCGLQNNILPKYVVMEKNIMLPDEETLSKLEKVTSKTHGMYGKTLYTFTYENENYVAISQHLFNQVFLYKESDGFLVYYLSLNLVADIEPIPFTVGFGAAIEYDPQKKLLYVSSPGSYSGKGAIWKISMVEMRETVSLWKSDKILVNTLKHLHMVNPLNEDKGVINFGKSLAVHQGNLLVGAPQYKYGNLNGAQLTGAVLL</sequence>
<dbReference type="InterPro" id="IPR013519">
    <property type="entry name" value="Int_alpha_beta-p"/>
</dbReference>
<evidence type="ECO:0000256" key="1">
    <source>
        <dbReference type="PROSITE-ProRule" id="PRU00803"/>
    </source>
</evidence>
<dbReference type="GeneID" id="59235439"/>
<dbReference type="PROSITE" id="PS51470">
    <property type="entry name" value="FG_GAP"/>
    <property type="match status" value="1"/>
</dbReference>
<dbReference type="PANTHER" id="PTHR23221">
    <property type="entry name" value="GLYCOSYLPHOSPHATIDYLINOSITOL PHOSPHOLIPASE D"/>
    <property type="match status" value="1"/>
</dbReference>
<dbReference type="GO" id="GO:0004621">
    <property type="term" value="F:glycosylphosphatidylinositol phospholipase D activity"/>
    <property type="evidence" value="ECO:0007669"/>
    <property type="project" value="TreeGrafter"/>
</dbReference>
<keyword evidence="5" id="KW-1185">Reference proteome</keyword>
<reference evidence="4 5" key="1">
    <citation type="submission" date="2020-07" db="EMBL/GenBank/DDBJ databases">
        <title>The yeast mating-type switching endonuclease HO is a domesticated member of an unorthodox homing genetic element family.</title>
        <authorList>
            <person name="Coughlan A.Y."/>
            <person name="Lombardi L."/>
            <person name="Braun-Galleani S."/>
            <person name="Martos A.R."/>
            <person name="Galeote V."/>
            <person name="Bigey F."/>
            <person name="Dequin S."/>
            <person name="Byrne K.P."/>
            <person name="Wolfe K.H."/>
        </authorList>
    </citation>
    <scope>NUCLEOTIDE SEQUENCE [LARGE SCALE GENOMIC DNA]</scope>
    <source>
        <strain evidence="4 5">NRRL Y-6702</strain>
    </source>
</reference>
<protein>
    <recommendedName>
        <fullName evidence="3">Phospholipase C/D domain-containing protein</fullName>
    </recommendedName>
</protein>
<accession>A0A7H9AZT5</accession>
<dbReference type="SMART" id="SM00191">
    <property type="entry name" value="Int_alpha"/>
    <property type="match status" value="2"/>
</dbReference>
<keyword evidence="2" id="KW-0732">Signal</keyword>
<feature type="repeat" description="FG-GAP" evidence="1">
    <location>
        <begin position="317"/>
        <end position="372"/>
    </location>
</feature>
<feature type="domain" description="Phospholipase C/D" evidence="3">
    <location>
        <begin position="28"/>
        <end position="175"/>
    </location>
</feature>
<proteinExistence type="predicted"/>
<evidence type="ECO:0000313" key="5">
    <source>
        <dbReference type="Proteomes" id="UP000509704"/>
    </source>
</evidence>
<feature type="chain" id="PRO_5028821434" description="Phospholipase C/D domain-containing protein" evidence="2">
    <location>
        <begin position="24"/>
        <end position="738"/>
    </location>
</feature>
<evidence type="ECO:0000256" key="2">
    <source>
        <dbReference type="SAM" id="SignalP"/>
    </source>
</evidence>
<dbReference type="EMBL" id="CP058606">
    <property type="protein sequence ID" value="QLG71743.1"/>
    <property type="molecule type" value="Genomic_DNA"/>
</dbReference>
<dbReference type="RefSeq" id="XP_037143471.1">
    <property type="nucleotide sequence ID" value="XM_037287576.1"/>
</dbReference>
<name>A0A7H9AZT5_ZYGMR</name>
<dbReference type="SUPFAM" id="SSF69318">
    <property type="entry name" value="Integrin alpha N-terminal domain"/>
    <property type="match status" value="1"/>
</dbReference>
<dbReference type="GO" id="GO:0031012">
    <property type="term" value="C:extracellular matrix"/>
    <property type="evidence" value="ECO:0007669"/>
    <property type="project" value="TreeGrafter"/>
</dbReference>
<dbReference type="KEGG" id="zmk:HG535_0C00920"/>
<dbReference type="AlphaFoldDB" id="A0A7H9AZT5"/>
<dbReference type="Pfam" id="PF00882">
    <property type="entry name" value="Zn_dep_PLPC"/>
    <property type="match status" value="1"/>
</dbReference>
<dbReference type="Proteomes" id="UP000509704">
    <property type="component" value="Chromosome 3"/>
</dbReference>
<evidence type="ECO:0000259" key="3">
    <source>
        <dbReference type="Pfam" id="PF00882"/>
    </source>
</evidence>
<feature type="signal peptide" evidence="2">
    <location>
        <begin position="1"/>
        <end position="23"/>
    </location>
</feature>
<evidence type="ECO:0000313" key="4">
    <source>
        <dbReference type="EMBL" id="QLG71743.1"/>
    </source>
</evidence>